<feature type="domain" description="HTH araC/xylS-type" evidence="4">
    <location>
        <begin position="174"/>
        <end position="271"/>
    </location>
</feature>
<gene>
    <name evidence="5" type="ORF">CDO81_24180</name>
</gene>
<keyword evidence="1" id="KW-0805">Transcription regulation</keyword>
<dbReference type="PANTHER" id="PTHR46796">
    <property type="entry name" value="HTH-TYPE TRANSCRIPTIONAL ACTIVATOR RHAS-RELATED"/>
    <property type="match status" value="1"/>
</dbReference>
<dbReference type="EMBL" id="NISI01000014">
    <property type="protein sequence ID" value="OWR00831.1"/>
    <property type="molecule type" value="Genomic_DNA"/>
</dbReference>
<keyword evidence="2" id="KW-0238">DNA-binding</keyword>
<dbReference type="Gene3D" id="1.10.10.60">
    <property type="entry name" value="Homeodomain-like"/>
    <property type="match status" value="2"/>
</dbReference>
<evidence type="ECO:0000259" key="4">
    <source>
        <dbReference type="PROSITE" id="PS01124"/>
    </source>
</evidence>
<dbReference type="AlphaFoldDB" id="A0A254N914"/>
<organism evidence="5 6">
    <name type="scientific">Roseateles puraquae</name>
    <dbReference type="NCBI Taxonomy" id="431059"/>
    <lineage>
        <taxon>Bacteria</taxon>
        <taxon>Pseudomonadati</taxon>
        <taxon>Pseudomonadota</taxon>
        <taxon>Betaproteobacteria</taxon>
        <taxon>Burkholderiales</taxon>
        <taxon>Sphaerotilaceae</taxon>
        <taxon>Roseateles</taxon>
    </lineage>
</organism>
<dbReference type="InterPro" id="IPR050204">
    <property type="entry name" value="AraC_XylS_family_regulators"/>
</dbReference>
<comment type="caution">
    <text evidence="5">The sequence shown here is derived from an EMBL/GenBank/DDBJ whole genome shotgun (WGS) entry which is preliminary data.</text>
</comment>
<protein>
    <submittedName>
        <fullName evidence="5">AraC family transcriptional regulator</fullName>
    </submittedName>
</protein>
<evidence type="ECO:0000313" key="5">
    <source>
        <dbReference type="EMBL" id="OWR00831.1"/>
    </source>
</evidence>
<dbReference type="RefSeq" id="WP_088485815.1">
    <property type="nucleotide sequence ID" value="NZ_NISI01000014.1"/>
</dbReference>
<reference evidence="5 6" key="1">
    <citation type="journal article" date="2007" name="Int. J. Syst. Evol. Microbiol.">
        <title>Description of Pelomonas aquatica sp. nov. and Pelomonas puraquae sp. nov., isolated from industrial and haemodialysis water.</title>
        <authorList>
            <person name="Gomila M."/>
            <person name="Bowien B."/>
            <person name="Falsen E."/>
            <person name="Moore E.R."/>
            <person name="Lalucat J."/>
        </authorList>
    </citation>
    <scope>NUCLEOTIDE SEQUENCE [LARGE SCALE GENOMIC DNA]</scope>
    <source>
        <strain evidence="5 6">CCUG 52769</strain>
    </source>
</reference>
<evidence type="ECO:0000256" key="3">
    <source>
        <dbReference type="ARBA" id="ARBA00023163"/>
    </source>
</evidence>
<dbReference type="OrthoDB" id="9789899at2"/>
<evidence type="ECO:0000313" key="6">
    <source>
        <dbReference type="Proteomes" id="UP000197446"/>
    </source>
</evidence>
<evidence type="ECO:0000256" key="2">
    <source>
        <dbReference type="ARBA" id="ARBA00023125"/>
    </source>
</evidence>
<dbReference type="GO" id="GO:0003700">
    <property type="term" value="F:DNA-binding transcription factor activity"/>
    <property type="evidence" value="ECO:0007669"/>
    <property type="project" value="InterPro"/>
</dbReference>
<dbReference type="InterPro" id="IPR009057">
    <property type="entry name" value="Homeodomain-like_sf"/>
</dbReference>
<accession>A0A254N914</accession>
<keyword evidence="3" id="KW-0804">Transcription</keyword>
<dbReference type="Pfam" id="PF12833">
    <property type="entry name" value="HTH_18"/>
    <property type="match status" value="1"/>
</dbReference>
<dbReference type="Pfam" id="PF12852">
    <property type="entry name" value="Cupin_6"/>
    <property type="match status" value="1"/>
</dbReference>
<dbReference type="InterPro" id="IPR032783">
    <property type="entry name" value="AraC_lig"/>
</dbReference>
<dbReference type="Proteomes" id="UP000197446">
    <property type="component" value="Unassembled WGS sequence"/>
</dbReference>
<dbReference type="InterPro" id="IPR018060">
    <property type="entry name" value="HTH_AraC"/>
</dbReference>
<name>A0A254N914_9BURK</name>
<dbReference type="GO" id="GO:0043565">
    <property type="term" value="F:sequence-specific DNA binding"/>
    <property type="evidence" value="ECO:0007669"/>
    <property type="project" value="InterPro"/>
</dbReference>
<dbReference type="PROSITE" id="PS01124">
    <property type="entry name" value="HTH_ARAC_FAMILY_2"/>
    <property type="match status" value="1"/>
</dbReference>
<dbReference type="SMART" id="SM00342">
    <property type="entry name" value="HTH_ARAC"/>
    <property type="match status" value="1"/>
</dbReference>
<dbReference type="PANTHER" id="PTHR46796:SF13">
    <property type="entry name" value="HTH-TYPE TRANSCRIPTIONAL ACTIVATOR RHAS"/>
    <property type="match status" value="1"/>
</dbReference>
<dbReference type="SUPFAM" id="SSF46689">
    <property type="entry name" value="Homeodomain-like"/>
    <property type="match status" value="2"/>
</dbReference>
<proteinExistence type="predicted"/>
<keyword evidence="6" id="KW-1185">Reference proteome</keyword>
<sequence length="280" mass="30513">MDRLSLLLNRYSLSAGVFYAGQICGVHEFSSDAARGHVHLIRRGPVRLIGEQGERLDIEDPTLVFMPRPDLHRLLTDERAGADVLCATIQFGGGGRNPISDSLPHMVLVPLAELPGAEAMMALIDEEAFSKLCGQRAALDRLCELLLIRLLRYCLDRGLTRGGTLAGLADPRLAKALTRIHDNPTHAWDLNEMAHLAGMSRARFAAHFKIVVGDTPAEYLAGWRIALAQTLLKQGRAMKHVATEVGYGSQSALTRAFVRKVGQAPGAWLRGESVSNHDAV</sequence>
<evidence type="ECO:0000256" key="1">
    <source>
        <dbReference type="ARBA" id="ARBA00023015"/>
    </source>
</evidence>